<feature type="domain" description="Cyanophage baseplate Pam3 plug gp18" evidence="1">
    <location>
        <begin position="4"/>
        <end position="99"/>
    </location>
</feature>
<evidence type="ECO:0000313" key="3">
    <source>
        <dbReference type="Proteomes" id="UP000297834"/>
    </source>
</evidence>
<evidence type="ECO:0000313" key="2">
    <source>
        <dbReference type="EMBL" id="TEU30075.1"/>
    </source>
</evidence>
<dbReference type="EMBL" id="SNTY01000012">
    <property type="protein sequence ID" value="TEU30075.1"/>
    <property type="molecule type" value="Genomic_DNA"/>
</dbReference>
<name>A0A4Y7XEC2_9GAMM</name>
<dbReference type="RefSeq" id="WP_134243556.1">
    <property type="nucleotide sequence ID" value="NZ_SNTY01000012.1"/>
</dbReference>
<dbReference type="AlphaFoldDB" id="A0A4Y7XEC2"/>
<dbReference type="OrthoDB" id="5465444at2"/>
<keyword evidence="3" id="KW-1185">Reference proteome</keyword>
<proteinExistence type="predicted"/>
<dbReference type="InterPro" id="IPR054252">
    <property type="entry name" value="Pam3_gp18"/>
</dbReference>
<sequence>MATYEIPLSPSNQRFKVTLNGIAYQLSLVWRNSSIGGWYLDIAQPDGTPLVTGIPLTLGTSIIEQYQHKIPGQLFVITRDGQNPTFDGLGTTTKLYWVDP</sequence>
<reference evidence="2 3" key="1">
    <citation type="submission" date="2019-03" db="EMBL/GenBank/DDBJ databases">
        <title>Alkanindiges illinoisensis: a potential pathogenic isolated from ascites of a gastric cancer patient with abdominal metastasis.</title>
        <authorList>
            <person name="Hu X."/>
            <person name="Yang B."/>
            <person name="Yan X."/>
            <person name="Lin L."/>
            <person name="Zhao H."/>
            <person name="Zhou F."/>
            <person name="Su B."/>
            <person name="Chen J."/>
            <person name="Rui Y."/>
            <person name="Wang Q."/>
            <person name="Zheng L."/>
        </authorList>
    </citation>
    <scope>NUCLEOTIDE SEQUENCE [LARGE SCALE GENOMIC DNA]</scope>
    <source>
        <strain evidence="2 3">NFYY 23406</strain>
    </source>
</reference>
<gene>
    <name evidence="2" type="ORF">E2B99_03270</name>
</gene>
<evidence type="ECO:0000259" key="1">
    <source>
        <dbReference type="Pfam" id="PF22479"/>
    </source>
</evidence>
<organism evidence="2 3">
    <name type="scientific">Alkanindiges illinoisensis</name>
    <dbReference type="NCBI Taxonomy" id="197183"/>
    <lineage>
        <taxon>Bacteria</taxon>
        <taxon>Pseudomonadati</taxon>
        <taxon>Pseudomonadota</taxon>
        <taxon>Gammaproteobacteria</taxon>
        <taxon>Moraxellales</taxon>
        <taxon>Moraxellaceae</taxon>
        <taxon>Alkanindiges</taxon>
    </lineage>
</organism>
<protein>
    <recommendedName>
        <fullName evidence="1">Cyanophage baseplate Pam3 plug gp18 domain-containing protein</fullName>
    </recommendedName>
</protein>
<dbReference type="Pfam" id="PF22479">
    <property type="entry name" value="Pam3_gp18"/>
    <property type="match status" value="1"/>
</dbReference>
<dbReference type="Proteomes" id="UP000297834">
    <property type="component" value="Unassembled WGS sequence"/>
</dbReference>
<comment type="caution">
    <text evidence="2">The sequence shown here is derived from an EMBL/GenBank/DDBJ whole genome shotgun (WGS) entry which is preliminary data.</text>
</comment>
<accession>A0A4Y7XEC2</accession>